<accession>A0A9P4UCJ9</accession>
<keyword evidence="2" id="KW-1185">Reference proteome</keyword>
<feature type="non-terminal residue" evidence="1">
    <location>
        <position position="123"/>
    </location>
</feature>
<name>A0A9P4UCJ9_9PLEO</name>
<comment type="caution">
    <text evidence="1">The sequence shown here is derived from an EMBL/GenBank/DDBJ whole genome shotgun (WGS) entry which is preliminary data.</text>
</comment>
<reference evidence="1" key="1">
    <citation type="journal article" date="2020" name="Stud. Mycol.">
        <title>101 Dothideomycetes genomes: a test case for predicting lifestyles and emergence of pathogens.</title>
        <authorList>
            <person name="Haridas S."/>
            <person name="Albert R."/>
            <person name="Binder M."/>
            <person name="Bloem J."/>
            <person name="Labutti K."/>
            <person name="Salamov A."/>
            <person name="Andreopoulos B."/>
            <person name="Baker S."/>
            <person name="Barry K."/>
            <person name="Bills G."/>
            <person name="Bluhm B."/>
            <person name="Cannon C."/>
            <person name="Castanera R."/>
            <person name="Culley D."/>
            <person name="Daum C."/>
            <person name="Ezra D."/>
            <person name="Gonzalez J."/>
            <person name="Henrissat B."/>
            <person name="Kuo A."/>
            <person name="Liang C."/>
            <person name="Lipzen A."/>
            <person name="Lutzoni F."/>
            <person name="Magnuson J."/>
            <person name="Mondo S."/>
            <person name="Nolan M."/>
            <person name="Ohm R."/>
            <person name="Pangilinan J."/>
            <person name="Park H.-J."/>
            <person name="Ramirez L."/>
            <person name="Alfaro M."/>
            <person name="Sun H."/>
            <person name="Tritt A."/>
            <person name="Yoshinaga Y."/>
            <person name="Zwiers L.-H."/>
            <person name="Turgeon B."/>
            <person name="Goodwin S."/>
            <person name="Spatafora J."/>
            <person name="Crous P."/>
            <person name="Grigoriev I."/>
        </authorList>
    </citation>
    <scope>NUCLEOTIDE SEQUENCE</scope>
    <source>
        <strain evidence="1">CBS 690.94</strain>
    </source>
</reference>
<feature type="non-terminal residue" evidence="1">
    <location>
        <position position="1"/>
    </location>
</feature>
<proteinExistence type="predicted"/>
<evidence type="ECO:0000313" key="1">
    <source>
        <dbReference type="EMBL" id="KAF2446794.1"/>
    </source>
</evidence>
<gene>
    <name evidence="1" type="ORF">P171DRAFT_334156</name>
</gene>
<protein>
    <submittedName>
        <fullName evidence="1">Uncharacterized protein</fullName>
    </submittedName>
</protein>
<organism evidence="1 2">
    <name type="scientific">Karstenula rhodostoma CBS 690.94</name>
    <dbReference type="NCBI Taxonomy" id="1392251"/>
    <lineage>
        <taxon>Eukaryota</taxon>
        <taxon>Fungi</taxon>
        <taxon>Dikarya</taxon>
        <taxon>Ascomycota</taxon>
        <taxon>Pezizomycotina</taxon>
        <taxon>Dothideomycetes</taxon>
        <taxon>Pleosporomycetidae</taxon>
        <taxon>Pleosporales</taxon>
        <taxon>Massarineae</taxon>
        <taxon>Didymosphaeriaceae</taxon>
        <taxon>Karstenula</taxon>
    </lineage>
</organism>
<sequence length="123" mass="14824">QLLARLLGRAPKSDLPPFNFALNRHKAKKHWPPNLRVLTEKQQFRFERKFKRRLRLKSIKPQWQKWTKIVQWNLIGFVVVYGVLFHDFAKDSMNPRPGEQPFKTLREKMWGIWDGMWTHTSTA</sequence>
<dbReference type="OrthoDB" id="5278907at2759"/>
<dbReference type="EMBL" id="MU001497">
    <property type="protein sequence ID" value="KAF2446794.1"/>
    <property type="molecule type" value="Genomic_DNA"/>
</dbReference>
<evidence type="ECO:0000313" key="2">
    <source>
        <dbReference type="Proteomes" id="UP000799764"/>
    </source>
</evidence>
<dbReference type="AlphaFoldDB" id="A0A9P4UCJ9"/>
<dbReference type="Proteomes" id="UP000799764">
    <property type="component" value="Unassembled WGS sequence"/>
</dbReference>